<organism evidence="1 2">
    <name type="scientific">Candidatus Nomurabacteria bacterium RIFCSPHIGHO2_01_FULL_40_24b</name>
    <dbReference type="NCBI Taxonomy" id="1801739"/>
    <lineage>
        <taxon>Bacteria</taxon>
        <taxon>Candidatus Nomuraibacteriota</taxon>
    </lineage>
</organism>
<dbReference type="EMBL" id="MFTP01000022">
    <property type="protein sequence ID" value="OGI65224.1"/>
    <property type="molecule type" value="Genomic_DNA"/>
</dbReference>
<dbReference type="Proteomes" id="UP000177370">
    <property type="component" value="Unassembled WGS sequence"/>
</dbReference>
<name>A0A1F6V6Y5_9BACT</name>
<protein>
    <submittedName>
        <fullName evidence="1">Uncharacterized protein</fullName>
    </submittedName>
</protein>
<comment type="caution">
    <text evidence="1">The sequence shown here is derived from an EMBL/GenBank/DDBJ whole genome shotgun (WGS) entry which is preliminary data.</text>
</comment>
<gene>
    <name evidence="1" type="ORF">A2647_04750</name>
</gene>
<dbReference type="AlphaFoldDB" id="A0A1F6V6Y5"/>
<reference evidence="1 2" key="1">
    <citation type="journal article" date="2016" name="Nat. Commun.">
        <title>Thousands of microbial genomes shed light on interconnected biogeochemical processes in an aquifer system.</title>
        <authorList>
            <person name="Anantharaman K."/>
            <person name="Brown C.T."/>
            <person name="Hug L.A."/>
            <person name="Sharon I."/>
            <person name="Castelle C.J."/>
            <person name="Probst A.J."/>
            <person name="Thomas B.C."/>
            <person name="Singh A."/>
            <person name="Wilkins M.J."/>
            <person name="Karaoz U."/>
            <person name="Brodie E.L."/>
            <person name="Williams K.H."/>
            <person name="Hubbard S.S."/>
            <person name="Banfield J.F."/>
        </authorList>
    </citation>
    <scope>NUCLEOTIDE SEQUENCE [LARGE SCALE GENOMIC DNA]</scope>
</reference>
<proteinExistence type="predicted"/>
<evidence type="ECO:0000313" key="1">
    <source>
        <dbReference type="EMBL" id="OGI65224.1"/>
    </source>
</evidence>
<sequence length="563" mass="66497">MKTENKKCESCKKDFTIEPDDFGFYEQMKVPPPVWCPHCRLLRRMAWYGYRILYKRKCDFTGENIITFYHPDLPVKVYKQDVWWGDGWDPKSYGCDYDFNRPFFEQYKELLDEVPKASLHTEYSTMINSEYCNAASFQKNGYLCFKHITGEDSAYTNVALNTKDSLDLAYSADPELCYEIVDVRKCFQTFFSQDCENCQNVYFSRDLVNCGDCFGCTSLRNKNYYIFNEQYTREEYMKKLKEFNLGSMKNVQKFKKQAYALSLNFPRRSTMGRNNTNVSGEYIYNSKNTHDSYFIADSENVRYCQLFLKGGVHNCYDFTAFGSASEWVYEATWTGLNTSNVKFSIWNYRNHDTEYTFGCHGCAYLFGCVGLRKAEYCIFNKQYTKEEYFPLVEKIKKQMDDMPFVDRRGLEHRYGGQMPIDLCPWAYNETTAYEFFPLTKEEALAKGFAWRDPDEREYLPATIVVPDHIKDVTDDITKEVLKCEACGKNYQIIQKELQFLKRFNLPIPIHCPLCRDRARIKQLNPIQSYNRKCDKCDVTIQTSYAPDRPEIVYCENCYKQEVY</sequence>
<accession>A0A1F6V6Y5</accession>
<evidence type="ECO:0000313" key="2">
    <source>
        <dbReference type="Proteomes" id="UP000177370"/>
    </source>
</evidence>